<evidence type="ECO:0000256" key="2">
    <source>
        <dbReference type="SAM" id="MobiDB-lite"/>
    </source>
</evidence>
<evidence type="ECO:0000313" key="5">
    <source>
        <dbReference type="Proteomes" id="UP000726737"/>
    </source>
</evidence>
<dbReference type="PROSITE" id="PS00028">
    <property type="entry name" value="ZINC_FINGER_C2H2_1"/>
    <property type="match status" value="1"/>
</dbReference>
<feature type="region of interest" description="Disordered" evidence="2">
    <location>
        <begin position="249"/>
        <end position="280"/>
    </location>
</feature>
<evidence type="ECO:0000259" key="3">
    <source>
        <dbReference type="PROSITE" id="PS50157"/>
    </source>
</evidence>
<proteinExistence type="predicted"/>
<reference evidence="4" key="1">
    <citation type="journal article" date="2020" name="Fungal Divers.">
        <title>Resolving the Mortierellaceae phylogeny through synthesis of multi-gene phylogenetics and phylogenomics.</title>
        <authorList>
            <person name="Vandepol N."/>
            <person name="Liber J."/>
            <person name="Desiro A."/>
            <person name="Na H."/>
            <person name="Kennedy M."/>
            <person name="Barry K."/>
            <person name="Grigoriev I.V."/>
            <person name="Miller A.N."/>
            <person name="O'Donnell K."/>
            <person name="Stajich J.E."/>
            <person name="Bonito G."/>
        </authorList>
    </citation>
    <scope>NUCLEOTIDE SEQUENCE</scope>
    <source>
        <strain evidence="4">KOD948</strain>
    </source>
</reference>
<dbReference type="SMART" id="SM00355">
    <property type="entry name" value="ZnF_C2H2"/>
    <property type="match status" value="2"/>
</dbReference>
<feature type="domain" description="C2H2-type" evidence="3">
    <location>
        <begin position="294"/>
        <end position="318"/>
    </location>
</feature>
<sequence>MDTLSPSSCFNINSNNLSPFYMSPHASMSRSSSISSVSYVDPTTLMLNNTPDPSVVSSCCSTPVSRRLSSFSINGATDSEDDQHRALQSLFEQNFSVSSPVLVPTDDLDPEAFSVGVSSATTTPPVYSQDFLMPDGSMCRFDGTSLVPAPTAHYPNALKDVFDHSPMLNAMPYSGASFSDPVLAMMIPPHLSLTDYSGLTHDSSASEFAFMSTTTQSTSSAATATCLPVKKSHSRKCTLKATSLRRNSADSAYSSSSGSGIKISGSNSSNSSNNNNNKNNSYYSKYRKEGAGEFKCPFEGCNYHYNLKRELNRHRNVHVFAGKDKYRCMNCNSGLCRLDSVKRHMEAKGKVECLRKGLYQEFRENGELVRIRKCKPSWYEAAAINAAAVAAAASSKA</sequence>
<keyword evidence="1" id="KW-0863">Zinc-finger</keyword>
<dbReference type="AlphaFoldDB" id="A0A9P6Q7R9"/>
<dbReference type="PROSITE" id="PS50157">
    <property type="entry name" value="ZINC_FINGER_C2H2_2"/>
    <property type="match status" value="1"/>
</dbReference>
<keyword evidence="1" id="KW-0862">Zinc</keyword>
<evidence type="ECO:0000256" key="1">
    <source>
        <dbReference type="PROSITE-ProRule" id="PRU00042"/>
    </source>
</evidence>
<dbReference type="Gene3D" id="3.30.160.60">
    <property type="entry name" value="Classic Zinc Finger"/>
    <property type="match status" value="1"/>
</dbReference>
<dbReference type="EMBL" id="JAAAJA010000127">
    <property type="protein sequence ID" value="KAG0261334.1"/>
    <property type="molecule type" value="Genomic_DNA"/>
</dbReference>
<dbReference type="GO" id="GO:0008270">
    <property type="term" value="F:zinc ion binding"/>
    <property type="evidence" value="ECO:0007669"/>
    <property type="project" value="UniProtKB-KW"/>
</dbReference>
<organism evidence="4 5">
    <name type="scientific">Mortierella polycephala</name>
    <dbReference type="NCBI Taxonomy" id="41804"/>
    <lineage>
        <taxon>Eukaryota</taxon>
        <taxon>Fungi</taxon>
        <taxon>Fungi incertae sedis</taxon>
        <taxon>Mucoromycota</taxon>
        <taxon>Mortierellomycotina</taxon>
        <taxon>Mortierellomycetes</taxon>
        <taxon>Mortierellales</taxon>
        <taxon>Mortierellaceae</taxon>
        <taxon>Mortierella</taxon>
    </lineage>
</organism>
<dbReference type="Proteomes" id="UP000726737">
    <property type="component" value="Unassembled WGS sequence"/>
</dbReference>
<gene>
    <name evidence="4" type="ORF">BG011_001108</name>
</gene>
<dbReference type="InterPro" id="IPR013087">
    <property type="entry name" value="Znf_C2H2_type"/>
</dbReference>
<dbReference type="OrthoDB" id="2421134at2759"/>
<name>A0A9P6Q7R9_9FUNG</name>
<protein>
    <recommendedName>
        <fullName evidence="3">C2H2-type domain-containing protein</fullName>
    </recommendedName>
</protein>
<keyword evidence="1" id="KW-0479">Metal-binding</keyword>
<evidence type="ECO:0000313" key="4">
    <source>
        <dbReference type="EMBL" id="KAG0261334.1"/>
    </source>
</evidence>
<comment type="caution">
    <text evidence="4">The sequence shown here is derived from an EMBL/GenBank/DDBJ whole genome shotgun (WGS) entry which is preliminary data.</text>
</comment>
<accession>A0A9P6Q7R9</accession>
<keyword evidence="5" id="KW-1185">Reference proteome</keyword>